<accession>A0A381T609</accession>
<dbReference type="InterPro" id="IPR002869">
    <property type="entry name" value="Pyrv_flavodox_OxRed_cen"/>
</dbReference>
<dbReference type="Gene3D" id="3.40.920.10">
    <property type="entry name" value="Pyruvate-ferredoxin oxidoreductase, PFOR, domain III"/>
    <property type="match status" value="1"/>
</dbReference>
<feature type="domain" description="Thiamine pyrophosphate enzyme TPP-binding" evidence="8">
    <location>
        <begin position="451"/>
        <end position="599"/>
    </location>
</feature>
<keyword evidence="2" id="KW-0004">4Fe-4S</keyword>
<feature type="domain" description="Pyruvate/ketoisovalerate oxidoreductase catalytic" evidence="7">
    <location>
        <begin position="724"/>
        <end position="909"/>
    </location>
</feature>
<evidence type="ECO:0000259" key="8">
    <source>
        <dbReference type="Pfam" id="PF02775"/>
    </source>
</evidence>
<dbReference type="GO" id="GO:0030976">
    <property type="term" value="F:thiamine pyrophosphate binding"/>
    <property type="evidence" value="ECO:0007669"/>
    <property type="project" value="InterPro"/>
</dbReference>
<dbReference type="InterPro" id="IPR029061">
    <property type="entry name" value="THDP-binding"/>
</dbReference>
<dbReference type="PANTHER" id="PTHR48084:SF3">
    <property type="entry name" value="SUBUNIT OF PYRUVATE:FLAVODOXIN OXIDOREDUCTASE"/>
    <property type="match status" value="1"/>
</dbReference>
<reference evidence="10" key="1">
    <citation type="submission" date="2018-05" db="EMBL/GenBank/DDBJ databases">
        <authorList>
            <person name="Lanie J.A."/>
            <person name="Ng W.-L."/>
            <person name="Kazmierczak K.M."/>
            <person name="Andrzejewski T.M."/>
            <person name="Davidsen T.M."/>
            <person name="Wayne K.J."/>
            <person name="Tettelin H."/>
            <person name="Glass J.I."/>
            <person name="Rusch D."/>
            <person name="Podicherti R."/>
            <person name="Tsui H.-C.T."/>
            <person name="Winkler M.E."/>
        </authorList>
    </citation>
    <scope>NUCLEOTIDE SEQUENCE</scope>
</reference>
<organism evidence="10">
    <name type="scientific">marine metagenome</name>
    <dbReference type="NCBI Taxonomy" id="408172"/>
    <lineage>
        <taxon>unclassified sequences</taxon>
        <taxon>metagenomes</taxon>
        <taxon>ecological metagenomes</taxon>
    </lineage>
</organism>
<proteinExistence type="predicted"/>
<evidence type="ECO:0000259" key="9">
    <source>
        <dbReference type="Pfam" id="PF20169"/>
    </source>
</evidence>
<dbReference type="InterPro" id="IPR002880">
    <property type="entry name" value="Pyrv_Fd/Flavodoxin_OxRdtase_N"/>
</dbReference>
<dbReference type="GO" id="GO:0051539">
    <property type="term" value="F:4 iron, 4 sulfur cluster binding"/>
    <property type="evidence" value="ECO:0007669"/>
    <property type="project" value="UniProtKB-KW"/>
</dbReference>
<dbReference type="InterPro" id="IPR009014">
    <property type="entry name" value="Transketo_C/PFOR_II"/>
</dbReference>
<name>A0A381T609_9ZZZZ</name>
<dbReference type="Pfam" id="PF01558">
    <property type="entry name" value="POR"/>
    <property type="match status" value="1"/>
</dbReference>
<gene>
    <name evidence="10" type="ORF">METZ01_LOCUS64466</name>
</gene>
<dbReference type="SUPFAM" id="SSF52518">
    <property type="entry name" value="Thiamin diphosphate-binding fold (THDP-binding)"/>
    <property type="match status" value="2"/>
</dbReference>
<dbReference type="InterPro" id="IPR046667">
    <property type="entry name" value="DUF6537"/>
</dbReference>
<dbReference type="EMBL" id="UINC01004078">
    <property type="protein sequence ID" value="SVA11612.1"/>
    <property type="molecule type" value="Genomic_DNA"/>
</dbReference>
<evidence type="ECO:0000256" key="3">
    <source>
        <dbReference type="ARBA" id="ARBA00022982"/>
    </source>
</evidence>
<dbReference type="SUPFAM" id="SSF52922">
    <property type="entry name" value="TK C-terminal domain-like"/>
    <property type="match status" value="1"/>
</dbReference>
<evidence type="ECO:0000313" key="10">
    <source>
        <dbReference type="EMBL" id="SVA11612.1"/>
    </source>
</evidence>
<dbReference type="SUPFAM" id="SSF53323">
    <property type="entry name" value="Pyruvate-ferredoxin oxidoreductase, PFOR, domain III"/>
    <property type="match status" value="1"/>
</dbReference>
<dbReference type="GO" id="GO:0045333">
    <property type="term" value="P:cellular respiration"/>
    <property type="evidence" value="ECO:0007669"/>
    <property type="project" value="UniProtKB-ARBA"/>
</dbReference>
<dbReference type="CDD" id="cd07034">
    <property type="entry name" value="TPP_PYR_PFOR_IOR-alpha_like"/>
    <property type="match status" value="1"/>
</dbReference>
<sequence>MKLRDVALDDKYTLEKGQIFVSGIQALVRLPMLQSQKDQANGLNTAGFVTGYRGSPLGGLDQQLLLAQEHLTRDRVKFAPAVNEDLGATAVWGTQQSNLGGDGLYDGVFAMWFAKGPGVDRSGDAIRHGNLAGTSPNGGVLLLLGDDHTCESSTTAHQSEYSLVNAMVPVLNPAGVQDILDYGLYGWSLSRYSGCWVGLKCVHDTVEASASVSVSVERIQTEVPGDFILPNGGVHIRWPDGFLEQEERLHRYKLEGVKAFASANPIDRQIMGDSDAHTGIVTTGKSYLDVRRALLELNIDEVRAKALGLKLYKVGMSWPLEPNGVRTFAQGLKRLIVVEEKRGLIEQQIREILYGTSNAPTIVGKSAENGESLFPAHGRLEAMDIALSIGERLVRVTGNEDLTTQIEALKARQTRDSLRSPGMVRTPYFCAGCPHSSSTVVPDGSRAMAGIGCHFMAVWMDRNTAGFTQMGAEGSSWIGESPFSGTKHVFQNIGDGTYFHSGILAVRASVTAGVNITYKILHNDAVAMTGGQRVDGSLDPAIITRQVHAEGVRRIAVVSDDLKKYPKALQWAPDTTFHHRDQLDQVQREMREITGTSVIVYDQTCAAEKRRRRRRGEMAIPDKRLFINEAVCEGCGDCGTQSNCVALVPVETAFGRKRAINQSACNMDYSCQSGFCPSFVTVIGGSLKKGHSNTGFRALAESLLLEPEVTPISGHYSILLTGIGGTGVVTVGAILGMAAHLAGKGCSVLDMAGLAQKGGAVTSHIVLAEKPEDISATHVADSGADLLLGCDVVTSASDESLRKLRSGTVAVVNTHQQMSGDFIKDPDTQFPLERLLSSIRDCVGSSLHTVDSTAVATAAFGESIAGNLMILGFGYQLGGIPVPSVAIEKAIELNGQAVQMNVQAFRMGRAAAAKPDEVARLLSSFPASQPVAIDETVAQTVERLESHLVTYQNKRYARRYRALVDTVQSAESSIEGTDLRLTLAIAQSYHRLLSVKDEYEVARLYTDKRFKESLESTFEGSYRLKLNLAPPSMSKLSRKNSTIKKRAFGGWIFPLFRIMTLLRRIRGTVFDPFRYSKDRVFDQQLVRDYEQTVSNLCAGLSASNLDAAIEIALLPLSIRGFGHIKSAKASETQMTAEKLWSEFEMPPVDVEDAA</sequence>
<evidence type="ECO:0000256" key="6">
    <source>
        <dbReference type="ARBA" id="ARBA00023014"/>
    </source>
</evidence>
<evidence type="ECO:0000256" key="4">
    <source>
        <dbReference type="ARBA" id="ARBA00023002"/>
    </source>
</evidence>
<keyword evidence="5" id="KW-0408">Iron</keyword>
<dbReference type="Pfam" id="PF02775">
    <property type="entry name" value="TPP_enzyme_C"/>
    <property type="match status" value="1"/>
</dbReference>
<keyword evidence="3" id="KW-0249">Electron transport</keyword>
<dbReference type="InterPro" id="IPR051457">
    <property type="entry name" value="2-oxoacid:Fd_oxidoreductase"/>
</dbReference>
<keyword evidence="2" id="KW-0479">Metal-binding</keyword>
<evidence type="ECO:0000259" key="7">
    <source>
        <dbReference type="Pfam" id="PF01558"/>
    </source>
</evidence>
<dbReference type="CDD" id="cd02008">
    <property type="entry name" value="TPP_IOR_alpha"/>
    <property type="match status" value="1"/>
</dbReference>
<feature type="domain" description="DUF6537" evidence="9">
    <location>
        <begin position="938"/>
        <end position="1136"/>
    </location>
</feature>
<keyword evidence="4" id="KW-0560">Oxidoreductase</keyword>
<protein>
    <recommendedName>
        <fullName evidence="11">4Fe-4S ferredoxin-type domain-containing protein</fullName>
    </recommendedName>
</protein>
<evidence type="ECO:0000256" key="2">
    <source>
        <dbReference type="ARBA" id="ARBA00022485"/>
    </source>
</evidence>
<keyword evidence="1" id="KW-0813">Transport</keyword>
<dbReference type="InterPro" id="IPR011766">
    <property type="entry name" value="TPP_enzyme_TPP-bd"/>
</dbReference>
<evidence type="ECO:0008006" key="11">
    <source>
        <dbReference type="Google" id="ProtNLM"/>
    </source>
</evidence>
<dbReference type="AlphaFoldDB" id="A0A381T609"/>
<dbReference type="Gene3D" id="3.40.50.970">
    <property type="match status" value="1"/>
</dbReference>
<dbReference type="InterPro" id="IPR019752">
    <property type="entry name" value="Pyrv/ketoisovalerate_OxRed_cat"/>
</dbReference>
<dbReference type="GO" id="GO:0016625">
    <property type="term" value="F:oxidoreductase activity, acting on the aldehyde or oxo group of donors, iron-sulfur protein as acceptor"/>
    <property type="evidence" value="ECO:0007669"/>
    <property type="project" value="UniProtKB-ARBA"/>
</dbReference>
<dbReference type="PANTHER" id="PTHR48084">
    <property type="entry name" value="2-OXOGLUTARATE OXIDOREDUCTASE SUBUNIT KORB-RELATED"/>
    <property type="match status" value="1"/>
</dbReference>
<evidence type="ECO:0000256" key="1">
    <source>
        <dbReference type="ARBA" id="ARBA00022448"/>
    </source>
</evidence>
<keyword evidence="6" id="KW-0411">Iron-sulfur</keyword>
<dbReference type="NCBIfam" id="NF009588">
    <property type="entry name" value="PRK13029.1"/>
    <property type="match status" value="1"/>
</dbReference>
<dbReference type="NCBIfam" id="NF009589">
    <property type="entry name" value="PRK13030.1"/>
    <property type="match status" value="1"/>
</dbReference>
<evidence type="ECO:0000256" key="5">
    <source>
        <dbReference type="ARBA" id="ARBA00023004"/>
    </source>
</evidence>
<dbReference type="Pfam" id="PF20169">
    <property type="entry name" value="DUF6537"/>
    <property type="match status" value="1"/>
</dbReference>